<dbReference type="AlphaFoldDB" id="A0A1R2AT61"/>
<gene>
    <name evidence="2" type="ORF">SteCoe_35068</name>
</gene>
<protein>
    <submittedName>
        <fullName evidence="2">Uncharacterized protein</fullName>
    </submittedName>
</protein>
<sequence>MPINLTGDPPKLHIYIYLASALILAAFCVIDLALHEWFEYCYWHIGLVYAESSTDNYLFSGESSISHVYYDACDKSDTLKNAMQTFCPDLCDNLTNFRIAGGLMITFSILTLLSFIVVIGMHCMLLFKKQPNFKFAWMLMILPLMTYMLGFIIYRSITDTGVIKVTKNLSGFTDPKDFEWKGGMIFAVIIIIFMGFNLIHGMIFTRKILLVDNRI</sequence>
<dbReference type="OrthoDB" id="322105at2759"/>
<evidence type="ECO:0000313" key="2">
    <source>
        <dbReference type="EMBL" id="OMJ67704.1"/>
    </source>
</evidence>
<keyword evidence="3" id="KW-1185">Reference proteome</keyword>
<evidence type="ECO:0000313" key="3">
    <source>
        <dbReference type="Proteomes" id="UP000187209"/>
    </source>
</evidence>
<reference evidence="2 3" key="1">
    <citation type="submission" date="2016-11" db="EMBL/GenBank/DDBJ databases">
        <title>The macronuclear genome of Stentor coeruleus: a giant cell with tiny introns.</title>
        <authorList>
            <person name="Slabodnick M."/>
            <person name="Ruby J.G."/>
            <person name="Reiff S.B."/>
            <person name="Swart E.C."/>
            <person name="Gosai S."/>
            <person name="Prabakaran S."/>
            <person name="Witkowska E."/>
            <person name="Larue G.E."/>
            <person name="Fisher S."/>
            <person name="Freeman R.M."/>
            <person name="Gunawardena J."/>
            <person name="Chu W."/>
            <person name="Stover N.A."/>
            <person name="Gregory B.D."/>
            <person name="Nowacki M."/>
            <person name="Derisi J."/>
            <person name="Roy S.W."/>
            <person name="Marshall W.F."/>
            <person name="Sood P."/>
        </authorList>
    </citation>
    <scope>NUCLEOTIDE SEQUENCE [LARGE SCALE GENOMIC DNA]</scope>
    <source>
        <strain evidence="2">WM001</strain>
    </source>
</reference>
<dbReference type="EMBL" id="MPUH01001451">
    <property type="protein sequence ID" value="OMJ67704.1"/>
    <property type="molecule type" value="Genomic_DNA"/>
</dbReference>
<feature type="transmembrane region" description="Helical" evidence="1">
    <location>
        <begin position="135"/>
        <end position="154"/>
    </location>
</feature>
<keyword evidence="1" id="KW-1133">Transmembrane helix</keyword>
<organism evidence="2 3">
    <name type="scientific">Stentor coeruleus</name>
    <dbReference type="NCBI Taxonomy" id="5963"/>
    <lineage>
        <taxon>Eukaryota</taxon>
        <taxon>Sar</taxon>
        <taxon>Alveolata</taxon>
        <taxon>Ciliophora</taxon>
        <taxon>Postciliodesmatophora</taxon>
        <taxon>Heterotrichea</taxon>
        <taxon>Heterotrichida</taxon>
        <taxon>Stentoridae</taxon>
        <taxon>Stentor</taxon>
    </lineage>
</organism>
<keyword evidence="1" id="KW-0472">Membrane</keyword>
<feature type="transmembrane region" description="Helical" evidence="1">
    <location>
        <begin position="12"/>
        <end position="34"/>
    </location>
</feature>
<accession>A0A1R2AT61</accession>
<keyword evidence="1" id="KW-0812">Transmembrane</keyword>
<feature type="transmembrane region" description="Helical" evidence="1">
    <location>
        <begin position="99"/>
        <end position="123"/>
    </location>
</feature>
<comment type="caution">
    <text evidence="2">The sequence shown here is derived from an EMBL/GenBank/DDBJ whole genome shotgun (WGS) entry which is preliminary data.</text>
</comment>
<feature type="transmembrane region" description="Helical" evidence="1">
    <location>
        <begin position="184"/>
        <end position="204"/>
    </location>
</feature>
<evidence type="ECO:0000256" key="1">
    <source>
        <dbReference type="SAM" id="Phobius"/>
    </source>
</evidence>
<name>A0A1R2AT61_9CILI</name>
<proteinExistence type="predicted"/>
<dbReference type="Proteomes" id="UP000187209">
    <property type="component" value="Unassembled WGS sequence"/>
</dbReference>